<dbReference type="EMBL" id="JAMRYM010000012">
    <property type="protein sequence ID" value="MCM6761824.1"/>
    <property type="molecule type" value="Genomic_DNA"/>
</dbReference>
<comment type="caution">
    <text evidence="1">The sequence shown here is derived from an EMBL/GenBank/DDBJ whole genome shotgun (WGS) entry which is preliminary data.</text>
</comment>
<dbReference type="PROSITE" id="PS51257">
    <property type="entry name" value="PROKAR_LIPOPROTEIN"/>
    <property type="match status" value="1"/>
</dbReference>
<organism evidence="1 2">
    <name type="scientific">Rathayibacter rubneri</name>
    <dbReference type="NCBI Taxonomy" id="2950106"/>
    <lineage>
        <taxon>Bacteria</taxon>
        <taxon>Bacillati</taxon>
        <taxon>Actinomycetota</taxon>
        <taxon>Actinomycetes</taxon>
        <taxon>Micrococcales</taxon>
        <taxon>Microbacteriaceae</taxon>
        <taxon>Rathayibacter</taxon>
    </lineage>
</organism>
<evidence type="ECO:0000313" key="2">
    <source>
        <dbReference type="Proteomes" id="UP001155240"/>
    </source>
</evidence>
<evidence type="ECO:0000313" key="1">
    <source>
        <dbReference type="EMBL" id="MCM6761824.1"/>
    </source>
</evidence>
<proteinExistence type="predicted"/>
<dbReference type="RefSeq" id="WP_251944247.1">
    <property type="nucleotide sequence ID" value="NZ_JAMRYM010000012.1"/>
</dbReference>
<accession>A0A9X2DZW1</accession>
<dbReference type="Proteomes" id="UP001155240">
    <property type="component" value="Unassembled WGS sequence"/>
</dbReference>
<reference evidence="1" key="1">
    <citation type="submission" date="2022-06" db="EMBL/GenBank/DDBJ databases">
        <title>Whole genome shotgun sequencing (WGS) of Rathayibacter sp. ZW T2_19, isolated from stored onions (Allium cepa).</title>
        <authorList>
            <person name="Stoll D.A."/>
            <person name="Huch M."/>
        </authorList>
    </citation>
    <scope>NUCLEOTIDE SEQUENCE</scope>
    <source>
        <strain evidence="1">ZW T2_19</strain>
    </source>
</reference>
<sequence>MRKRWWAVGGASVLLACAVLTVIAMLADHGGSVPPDGENERVAAILADDLSAVDSVARLEKHFPATDRSALAALAASCGPIAVRAPAPAIHADIIPTSARILLTDPEGAVCDARIEWVDGESAWHAYLSQPGPG</sequence>
<dbReference type="AlphaFoldDB" id="A0A9X2DZW1"/>
<gene>
    <name evidence="1" type="ORF">NB037_05265</name>
</gene>
<protein>
    <submittedName>
        <fullName evidence="1">Uncharacterized protein</fullName>
    </submittedName>
</protein>
<name>A0A9X2DZW1_9MICO</name>
<keyword evidence="2" id="KW-1185">Reference proteome</keyword>